<organism evidence="2 3">
    <name type="scientific">Kibdelosporangium lantanae</name>
    <dbReference type="NCBI Taxonomy" id="1497396"/>
    <lineage>
        <taxon>Bacteria</taxon>
        <taxon>Bacillati</taxon>
        <taxon>Actinomycetota</taxon>
        <taxon>Actinomycetes</taxon>
        <taxon>Pseudonocardiales</taxon>
        <taxon>Pseudonocardiaceae</taxon>
        <taxon>Kibdelosporangium</taxon>
    </lineage>
</organism>
<protein>
    <submittedName>
        <fullName evidence="2">LysR family transcriptional regulator</fullName>
    </submittedName>
</protein>
<comment type="caution">
    <text evidence="2">The sequence shown here is derived from an EMBL/GenBank/DDBJ whole genome shotgun (WGS) entry which is preliminary data.</text>
</comment>
<gene>
    <name evidence="2" type="ORF">ACFQ1S_36755</name>
</gene>
<dbReference type="SUPFAM" id="SSF46785">
    <property type="entry name" value="Winged helix' DNA-binding domain"/>
    <property type="match status" value="1"/>
</dbReference>
<dbReference type="Gene3D" id="1.10.10.10">
    <property type="entry name" value="Winged helix-like DNA-binding domain superfamily/Winged helix DNA-binding domain"/>
    <property type="match status" value="1"/>
</dbReference>
<proteinExistence type="predicted"/>
<sequence>MTVNLAQLRAFLAVVDEGGFSAAAPALGISQSAVSHAV</sequence>
<feature type="non-terminal residue" evidence="2">
    <location>
        <position position="38"/>
    </location>
</feature>
<name>A0ABW3MJ29_9PSEU</name>
<evidence type="ECO:0000313" key="3">
    <source>
        <dbReference type="Proteomes" id="UP001597045"/>
    </source>
</evidence>
<dbReference type="InterPro" id="IPR036390">
    <property type="entry name" value="WH_DNA-bd_sf"/>
</dbReference>
<feature type="domain" description="HTH lysR-type" evidence="1">
    <location>
        <begin position="3"/>
        <end position="38"/>
    </location>
</feature>
<dbReference type="Proteomes" id="UP001597045">
    <property type="component" value="Unassembled WGS sequence"/>
</dbReference>
<evidence type="ECO:0000259" key="1">
    <source>
        <dbReference type="PROSITE" id="PS50931"/>
    </source>
</evidence>
<evidence type="ECO:0000313" key="2">
    <source>
        <dbReference type="EMBL" id="MFD1050687.1"/>
    </source>
</evidence>
<dbReference type="PROSITE" id="PS50931">
    <property type="entry name" value="HTH_LYSR"/>
    <property type="match status" value="1"/>
</dbReference>
<dbReference type="InterPro" id="IPR000847">
    <property type="entry name" value="LysR_HTH_N"/>
</dbReference>
<dbReference type="InterPro" id="IPR036388">
    <property type="entry name" value="WH-like_DNA-bd_sf"/>
</dbReference>
<keyword evidence="3" id="KW-1185">Reference proteome</keyword>
<dbReference type="Pfam" id="PF00126">
    <property type="entry name" value="HTH_1"/>
    <property type="match status" value="1"/>
</dbReference>
<reference evidence="3" key="1">
    <citation type="journal article" date="2019" name="Int. J. Syst. Evol. Microbiol.">
        <title>The Global Catalogue of Microorganisms (GCM) 10K type strain sequencing project: providing services to taxonomists for standard genome sequencing and annotation.</title>
        <authorList>
            <consortium name="The Broad Institute Genomics Platform"/>
            <consortium name="The Broad Institute Genome Sequencing Center for Infectious Disease"/>
            <person name="Wu L."/>
            <person name="Ma J."/>
        </authorList>
    </citation>
    <scope>NUCLEOTIDE SEQUENCE [LARGE SCALE GENOMIC DNA]</scope>
    <source>
        <strain evidence="3">JCM 31486</strain>
    </source>
</reference>
<accession>A0ABW3MJ29</accession>
<dbReference type="EMBL" id="JBHTIS010003024">
    <property type="protein sequence ID" value="MFD1050687.1"/>
    <property type="molecule type" value="Genomic_DNA"/>
</dbReference>